<sequence>MLTPLSAMTSGPAPHVCVVGAGLAGLACAAAAAGAGARVDVLDERATLTAHPTHVNVVPNLLRDLVTLGIAADCVKVGFPYRGIQVLDGTGRCRFELPTPRLAPSSYPEALGMAHGELAAILVRAAQDRGARVHWQTAVETLGWRKGKAVLGLRDGRQVEPDLTLLATGPQSPLREAALQASPAPACLGPEWTYAHLPRPRGFDHATLVLDSAGQRAFVVPIGPSTVGIALTRGSAGGPMPAVLQPLLARLDPCTPRVERPLLADFLRGPWHRGNLVCVGECAHALPPHFGQSAAQAVEDAVVLQDLLTQGLAPAELPERFNQRRHARARQVFELVCQAARSQEAPDATTDLRELFLRLSRLVAEPA</sequence>
<comment type="caution">
    <text evidence="4">The sequence shown here is derived from an EMBL/GenBank/DDBJ whole genome shotgun (WGS) entry which is preliminary data.</text>
</comment>
<dbReference type="InterPro" id="IPR050493">
    <property type="entry name" value="FAD-dep_Monooxygenase_BioMet"/>
</dbReference>
<dbReference type="Pfam" id="PF01494">
    <property type="entry name" value="FAD_binding_3"/>
    <property type="match status" value="2"/>
</dbReference>
<evidence type="ECO:0000313" key="5">
    <source>
        <dbReference type="Proteomes" id="UP001200741"/>
    </source>
</evidence>
<dbReference type="PRINTS" id="PR00420">
    <property type="entry name" value="RNGMNOXGNASE"/>
</dbReference>
<dbReference type="EMBL" id="JAJTWU010000008">
    <property type="protein sequence ID" value="MCE4556599.1"/>
    <property type="molecule type" value="Genomic_DNA"/>
</dbReference>
<gene>
    <name evidence="4" type="ORF">LXT13_19560</name>
</gene>
<dbReference type="RefSeq" id="WP_233373646.1">
    <property type="nucleotide sequence ID" value="NZ_JAJTWU010000008.1"/>
</dbReference>
<dbReference type="SUPFAM" id="SSF51905">
    <property type="entry name" value="FAD/NAD(P)-binding domain"/>
    <property type="match status" value="1"/>
</dbReference>
<dbReference type="InterPro" id="IPR036188">
    <property type="entry name" value="FAD/NAD-bd_sf"/>
</dbReference>
<name>A0ABS8XV88_9BURK</name>
<reference evidence="4 5" key="1">
    <citation type="submission" date="2021-12" db="EMBL/GenBank/DDBJ databases">
        <title>Genome seq of P8.</title>
        <authorList>
            <person name="Seo T."/>
        </authorList>
    </citation>
    <scope>NUCLEOTIDE SEQUENCE [LARGE SCALE GENOMIC DNA]</scope>
    <source>
        <strain evidence="4 5">P8</strain>
    </source>
</reference>
<dbReference type="PANTHER" id="PTHR13789:SF309">
    <property type="entry name" value="PUTATIVE (AFU_ORTHOLOGUE AFUA_6G14510)-RELATED"/>
    <property type="match status" value="1"/>
</dbReference>
<proteinExistence type="predicted"/>
<dbReference type="Gene3D" id="3.50.50.60">
    <property type="entry name" value="FAD/NAD(P)-binding domain"/>
    <property type="match status" value="2"/>
</dbReference>
<feature type="domain" description="FAD-binding" evidence="3">
    <location>
        <begin position="15"/>
        <end position="178"/>
    </location>
</feature>
<organism evidence="4 5">
    <name type="scientific">Pelomonas cellulosilytica</name>
    <dbReference type="NCBI Taxonomy" id="2906762"/>
    <lineage>
        <taxon>Bacteria</taxon>
        <taxon>Pseudomonadati</taxon>
        <taxon>Pseudomonadota</taxon>
        <taxon>Betaproteobacteria</taxon>
        <taxon>Burkholderiales</taxon>
        <taxon>Sphaerotilaceae</taxon>
        <taxon>Roseateles</taxon>
    </lineage>
</organism>
<evidence type="ECO:0000313" key="4">
    <source>
        <dbReference type="EMBL" id="MCE4556599.1"/>
    </source>
</evidence>
<dbReference type="GO" id="GO:0004497">
    <property type="term" value="F:monooxygenase activity"/>
    <property type="evidence" value="ECO:0007669"/>
    <property type="project" value="UniProtKB-KW"/>
</dbReference>
<keyword evidence="2 4" id="KW-0503">Monooxygenase</keyword>
<dbReference type="Proteomes" id="UP001200741">
    <property type="component" value="Unassembled WGS sequence"/>
</dbReference>
<dbReference type="InterPro" id="IPR002938">
    <property type="entry name" value="FAD-bd"/>
</dbReference>
<evidence type="ECO:0000259" key="3">
    <source>
        <dbReference type="Pfam" id="PF01494"/>
    </source>
</evidence>
<dbReference type="Gene3D" id="3.30.9.30">
    <property type="match status" value="1"/>
</dbReference>
<feature type="domain" description="FAD-binding" evidence="3">
    <location>
        <begin position="264"/>
        <end position="334"/>
    </location>
</feature>
<evidence type="ECO:0000256" key="1">
    <source>
        <dbReference type="ARBA" id="ARBA00023002"/>
    </source>
</evidence>
<keyword evidence="5" id="KW-1185">Reference proteome</keyword>
<dbReference type="PANTHER" id="PTHR13789">
    <property type="entry name" value="MONOOXYGENASE"/>
    <property type="match status" value="1"/>
</dbReference>
<keyword evidence="1" id="KW-0560">Oxidoreductase</keyword>
<protein>
    <submittedName>
        <fullName evidence="4">FAD-dependent monooxygenase</fullName>
    </submittedName>
</protein>
<evidence type="ECO:0000256" key="2">
    <source>
        <dbReference type="ARBA" id="ARBA00023033"/>
    </source>
</evidence>
<accession>A0ABS8XV88</accession>